<dbReference type="SUPFAM" id="SSF47240">
    <property type="entry name" value="Ferritin-like"/>
    <property type="match status" value="1"/>
</dbReference>
<proteinExistence type="inferred from homology"/>
<dbReference type="InterPro" id="IPR008331">
    <property type="entry name" value="Ferritin_DPS_dom"/>
</dbReference>
<gene>
    <name evidence="4" type="ORF">PbJCM13498_27320</name>
</gene>
<protein>
    <submittedName>
        <fullName evidence="4">DNA starvation/stationary phase protection protein</fullName>
    </submittedName>
</protein>
<dbReference type="CDD" id="cd01043">
    <property type="entry name" value="DPS"/>
    <property type="match status" value="1"/>
</dbReference>
<dbReference type="InterPro" id="IPR009078">
    <property type="entry name" value="Ferritin-like_SF"/>
</dbReference>
<dbReference type="InterPro" id="IPR023188">
    <property type="entry name" value="DPS_DNA-bd_CS"/>
</dbReference>
<dbReference type="EMBL" id="BLAX01000001">
    <property type="protein sequence ID" value="GET33869.1"/>
    <property type="molecule type" value="Genomic_DNA"/>
</dbReference>
<dbReference type="GO" id="GO:0008199">
    <property type="term" value="F:ferric iron binding"/>
    <property type="evidence" value="ECO:0007669"/>
    <property type="project" value="InterPro"/>
</dbReference>
<dbReference type="RefSeq" id="WP_025864558.1">
    <property type="nucleotide sequence ID" value="NZ_BLAX01000001.1"/>
</dbReference>
<evidence type="ECO:0000313" key="5">
    <source>
        <dbReference type="Proteomes" id="UP000391834"/>
    </source>
</evidence>
<dbReference type="PANTHER" id="PTHR42932:SF1">
    <property type="entry name" value="GENERAL STRESS PROTEIN 20U"/>
    <property type="match status" value="1"/>
</dbReference>
<evidence type="ECO:0000313" key="4">
    <source>
        <dbReference type="EMBL" id="GET33869.1"/>
    </source>
</evidence>
<dbReference type="AlphaFoldDB" id="A0A5M4B127"/>
<dbReference type="Gene3D" id="1.20.1260.10">
    <property type="match status" value="1"/>
</dbReference>
<organism evidence="4 5">
    <name type="scientific">Prolixibacter bellariivorans</name>
    <dbReference type="NCBI Taxonomy" id="314319"/>
    <lineage>
        <taxon>Bacteria</taxon>
        <taxon>Pseudomonadati</taxon>
        <taxon>Bacteroidota</taxon>
        <taxon>Bacteroidia</taxon>
        <taxon>Marinilabiliales</taxon>
        <taxon>Prolixibacteraceae</taxon>
        <taxon>Prolixibacter</taxon>
    </lineage>
</organism>
<dbReference type="PROSITE" id="PS00818">
    <property type="entry name" value="DPS_1"/>
    <property type="match status" value="1"/>
</dbReference>
<feature type="domain" description="Ferritin/DPS" evidence="3">
    <location>
        <begin position="13"/>
        <end position="150"/>
    </location>
</feature>
<dbReference type="PANTHER" id="PTHR42932">
    <property type="entry name" value="GENERAL STRESS PROTEIN 20U"/>
    <property type="match status" value="1"/>
</dbReference>
<dbReference type="InterPro" id="IPR002177">
    <property type="entry name" value="DPS_DNA-bd"/>
</dbReference>
<dbReference type="Pfam" id="PF00210">
    <property type="entry name" value="Ferritin"/>
    <property type="match status" value="1"/>
</dbReference>
<dbReference type="PRINTS" id="PR01346">
    <property type="entry name" value="HELNAPAPROT"/>
</dbReference>
<dbReference type="GO" id="GO:0016722">
    <property type="term" value="F:oxidoreductase activity, acting on metal ions"/>
    <property type="evidence" value="ECO:0007669"/>
    <property type="project" value="InterPro"/>
</dbReference>
<evidence type="ECO:0000256" key="2">
    <source>
        <dbReference type="RuleBase" id="RU003875"/>
    </source>
</evidence>
<name>A0A5M4B127_9BACT</name>
<comment type="caution">
    <text evidence="4">The sequence shown here is derived from an EMBL/GenBank/DDBJ whole genome shotgun (WGS) entry which is preliminary data.</text>
</comment>
<dbReference type="PIRSF" id="PIRSF005900">
    <property type="entry name" value="Dps"/>
    <property type="match status" value="1"/>
</dbReference>
<dbReference type="OrthoDB" id="9797023at2"/>
<sequence>METKRTNNNSVVNQLNNVLADLQVVYQNMRAMHWLVKGPDFYQLHKMYEGFYTELSDVVDDVAERILTLGGVPYHQFSEYLDQTSVEPVAEVPRGKETLKITVENFEHLLGEYREVLEAASNNGDEGTVALISELIASTEKKLWMLNTTLS</sequence>
<accession>A0A5M4B127</accession>
<keyword evidence="5" id="KW-1185">Reference proteome</keyword>
<dbReference type="PROSITE" id="PS00819">
    <property type="entry name" value="DPS_2"/>
    <property type="match status" value="1"/>
</dbReference>
<reference evidence="4 5" key="1">
    <citation type="submission" date="2019-10" db="EMBL/GenBank/DDBJ databases">
        <title>Prolixibacter strains distinguished by the presence of nitrate reductase genes were adept at nitrate-dependent anaerobic corrosion of metallic iron and carbon steel.</title>
        <authorList>
            <person name="Iino T."/>
            <person name="Shono N."/>
            <person name="Ito K."/>
            <person name="Nakamura R."/>
            <person name="Sueoka K."/>
            <person name="Harayama S."/>
            <person name="Ohkuma M."/>
        </authorList>
    </citation>
    <scope>NUCLEOTIDE SEQUENCE [LARGE SCALE GENOMIC DNA]</scope>
    <source>
        <strain evidence="4 5">JCM 13498</strain>
    </source>
</reference>
<comment type="similarity">
    <text evidence="1 2">Belongs to the Dps family.</text>
</comment>
<dbReference type="Proteomes" id="UP000391834">
    <property type="component" value="Unassembled WGS sequence"/>
</dbReference>
<dbReference type="InterPro" id="IPR012347">
    <property type="entry name" value="Ferritin-like"/>
</dbReference>
<evidence type="ECO:0000256" key="1">
    <source>
        <dbReference type="ARBA" id="ARBA00009497"/>
    </source>
</evidence>
<evidence type="ECO:0000259" key="3">
    <source>
        <dbReference type="Pfam" id="PF00210"/>
    </source>
</evidence>